<feature type="signal peptide" evidence="5">
    <location>
        <begin position="1"/>
        <end position="27"/>
    </location>
</feature>
<dbReference type="Gene3D" id="3.90.1720.10">
    <property type="entry name" value="endopeptidase domain like (from Nostoc punctiforme)"/>
    <property type="match status" value="1"/>
</dbReference>
<accession>A0ABV8X4C3</accession>
<dbReference type="InterPro" id="IPR051202">
    <property type="entry name" value="Peptidase_C40"/>
</dbReference>
<comment type="similarity">
    <text evidence="1">Belongs to the peptidase C40 family.</text>
</comment>
<dbReference type="PANTHER" id="PTHR47053:SF1">
    <property type="entry name" value="MUREIN DD-ENDOPEPTIDASE MEPH-RELATED"/>
    <property type="match status" value="1"/>
</dbReference>
<feature type="domain" description="SLH" evidence="6">
    <location>
        <begin position="159"/>
        <end position="222"/>
    </location>
</feature>
<evidence type="ECO:0000256" key="1">
    <source>
        <dbReference type="ARBA" id="ARBA00007074"/>
    </source>
</evidence>
<dbReference type="PANTHER" id="PTHR47053">
    <property type="entry name" value="MUREIN DD-ENDOPEPTIDASE MEPH-RELATED"/>
    <property type="match status" value="1"/>
</dbReference>
<feature type="chain" id="PRO_5045966893" evidence="5">
    <location>
        <begin position="28"/>
        <end position="340"/>
    </location>
</feature>
<gene>
    <name evidence="8" type="ORF">ACFOZY_06125</name>
</gene>
<dbReference type="Proteomes" id="UP001595817">
    <property type="component" value="Unassembled WGS sequence"/>
</dbReference>
<dbReference type="Pfam" id="PF00877">
    <property type="entry name" value="NLPC_P60"/>
    <property type="match status" value="1"/>
</dbReference>
<dbReference type="InterPro" id="IPR038765">
    <property type="entry name" value="Papain-like_cys_pep_sf"/>
</dbReference>
<dbReference type="SUPFAM" id="SSF54001">
    <property type="entry name" value="Cysteine proteinases"/>
    <property type="match status" value="1"/>
</dbReference>
<evidence type="ECO:0000313" key="8">
    <source>
        <dbReference type="EMBL" id="MFC4410014.1"/>
    </source>
</evidence>
<dbReference type="InterPro" id="IPR001119">
    <property type="entry name" value="SLH_dom"/>
</dbReference>
<evidence type="ECO:0000256" key="4">
    <source>
        <dbReference type="ARBA" id="ARBA00022807"/>
    </source>
</evidence>
<keyword evidence="3" id="KW-0378">Hydrolase</keyword>
<proteinExistence type="inferred from homology"/>
<evidence type="ECO:0000256" key="2">
    <source>
        <dbReference type="ARBA" id="ARBA00022670"/>
    </source>
</evidence>
<reference evidence="9" key="1">
    <citation type="journal article" date="2019" name="Int. J. Syst. Evol. Microbiol.">
        <title>The Global Catalogue of Microorganisms (GCM) 10K type strain sequencing project: providing services to taxonomists for standard genome sequencing and annotation.</title>
        <authorList>
            <consortium name="The Broad Institute Genomics Platform"/>
            <consortium name="The Broad Institute Genome Sequencing Center for Infectious Disease"/>
            <person name="Wu L."/>
            <person name="Ma J."/>
        </authorList>
    </citation>
    <scope>NUCLEOTIDE SEQUENCE [LARGE SCALE GENOMIC DNA]</scope>
    <source>
        <strain evidence="9">CCUG 59778</strain>
    </source>
</reference>
<name>A0ABV8X4C3_9LACT</name>
<evidence type="ECO:0000259" key="6">
    <source>
        <dbReference type="PROSITE" id="PS51272"/>
    </source>
</evidence>
<evidence type="ECO:0000313" key="9">
    <source>
        <dbReference type="Proteomes" id="UP001595817"/>
    </source>
</evidence>
<evidence type="ECO:0000256" key="5">
    <source>
        <dbReference type="SAM" id="SignalP"/>
    </source>
</evidence>
<organism evidence="8 9">
    <name type="scientific">Chungangia koreensis</name>
    <dbReference type="NCBI Taxonomy" id="752657"/>
    <lineage>
        <taxon>Bacteria</taxon>
        <taxon>Bacillati</taxon>
        <taxon>Bacillota</taxon>
        <taxon>Bacilli</taxon>
        <taxon>Lactobacillales</taxon>
        <taxon>Chungangia</taxon>
    </lineage>
</organism>
<dbReference type="Pfam" id="PF00395">
    <property type="entry name" value="SLH"/>
    <property type="match status" value="2"/>
</dbReference>
<dbReference type="InterPro" id="IPR000064">
    <property type="entry name" value="NLP_P60_dom"/>
</dbReference>
<protein>
    <submittedName>
        <fullName evidence="8">NlpC/P60 family protein</fullName>
    </submittedName>
</protein>
<keyword evidence="4" id="KW-0788">Thiol protease</keyword>
<keyword evidence="9" id="KW-1185">Reference proteome</keyword>
<dbReference type="PROSITE" id="PS51272">
    <property type="entry name" value="SLH"/>
    <property type="match status" value="2"/>
</dbReference>
<keyword evidence="5" id="KW-0732">Signal</keyword>
<sequence>MKKRIIQILVAVLILSIAPFAAPQAKAATPDDVASYAKKFLGVPYRFGGTTPSGFDCSGYIRYVFNHFNIDLPRTSAEQYNVGSSVSKSDLQPGDLVFFKNTYKKGISHTGIYLGNGNVISAENEGIAISNINTNPYWGPRYAGAKRLSQVKESLPPVTNGQFADVSSTHPAHIAIRELNIGGIVNGFENQEFRPNESVTRGQAAAMINRTLNLKATKAVKFSDVASNHSFANDIAAMNEAGILKGYTNGRFGMYDTLTKSQLAVILDRAFKTSEASDELVHTASIKYYDVAASYWAFEPIVALKAIDQTSLFQTSNFQVDAETSRAEFSAALYSAMSIN</sequence>
<evidence type="ECO:0000259" key="7">
    <source>
        <dbReference type="PROSITE" id="PS51935"/>
    </source>
</evidence>
<dbReference type="EMBL" id="JBHSEC010000006">
    <property type="protein sequence ID" value="MFC4410014.1"/>
    <property type="molecule type" value="Genomic_DNA"/>
</dbReference>
<comment type="caution">
    <text evidence="8">The sequence shown here is derived from an EMBL/GenBank/DDBJ whole genome shotgun (WGS) entry which is preliminary data.</text>
</comment>
<evidence type="ECO:0000256" key="3">
    <source>
        <dbReference type="ARBA" id="ARBA00022801"/>
    </source>
</evidence>
<dbReference type="PROSITE" id="PS51935">
    <property type="entry name" value="NLPC_P60"/>
    <property type="match status" value="1"/>
</dbReference>
<keyword evidence="2" id="KW-0645">Protease</keyword>
<feature type="domain" description="SLH" evidence="6">
    <location>
        <begin position="223"/>
        <end position="281"/>
    </location>
</feature>
<feature type="domain" description="NlpC/P60" evidence="7">
    <location>
        <begin position="27"/>
        <end position="149"/>
    </location>
</feature>
<dbReference type="RefSeq" id="WP_378153385.1">
    <property type="nucleotide sequence ID" value="NZ_JBHSEC010000006.1"/>
</dbReference>